<dbReference type="GO" id="GO:0016740">
    <property type="term" value="F:transferase activity"/>
    <property type="evidence" value="ECO:0007669"/>
    <property type="project" value="UniProtKB-KW"/>
</dbReference>
<dbReference type="Proteomes" id="UP000273326">
    <property type="component" value="Chromosome"/>
</dbReference>
<evidence type="ECO:0000313" key="2">
    <source>
        <dbReference type="EMBL" id="AZP04455.1"/>
    </source>
</evidence>
<protein>
    <submittedName>
        <fullName evidence="2">Glycosyltransferase family 2 protein</fullName>
    </submittedName>
</protein>
<dbReference type="EMBL" id="CP034465">
    <property type="protein sequence ID" value="AZP04455.1"/>
    <property type="molecule type" value="Genomic_DNA"/>
</dbReference>
<dbReference type="CDD" id="cd04179">
    <property type="entry name" value="DPM_DPG-synthase_like"/>
    <property type="match status" value="1"/>
</dbReference>
<dbReference type="GO" id="GO:0006487">
    <property type="term" value="P:protein N-linked glycosylation"/>
    <property type="evidence" value="ECO:0007669"/>
    <property type="project" value="TreeGrafter"/>
</dbReference>
<name>A0A3Q9BKJ5_9LACT</name>
<gene>
    <name evidence="2" type="ORF">EJN90_07310</name>
</gene>
<evidence type="ECO:0000259" key="1">
    <source>
        <dbReference type="Pfam" id="PF00535"/>
    </source>
</evidence>
<feature type="domain" description="Glycosyltransferase 2-like" evidence="1">
    <location>
        <begin position="7"/>
        <end position="128"/>
    </location>
</feature>
<dbReference type="Pfam" id="PF00535">
    <property type="entry name" value="Glycos_transf_2"/>
    <property type="match status" value="1"/>
</dbReference>
<keyword evidence="3" id="KW-1185">Reference proteome</keyword>
<dbReference type="InterPro" id="IPR001173">
    <property type="entry name" value="Glyco_trans_2-like"/>
</dbReference>
<reference evidence="3" key="1">
    <citation type="submission" date="2018-12" db="EMBL/GenBank/DDBJ databases">
        <title>Complete genome sequencing of Jeotgalibaca sp. H21T32.</title>
        <authorList>
            <person name="Bae J.-W."/>
            <person name="Lee S.-Y."/>
        </authorList>
    </citation>
    <scope>NUCLEOTIDE SEQUENCE [LARGE SCALE GENOMIC DNA]</scope>
    <source>
        <strain evidence="3">H21T32</strain>
    </source>
</reference>
<keyword evidence="2" id="KW-0808">Transferase</keyword>
<sequence>MLHQCVVIIPSYNPEPTLIQYVEELVEKGVQNVIIINDGSESASLSLFESLDQMESCTVLTHGNNQGKGRALKTAFQYVRDRKATMKYLVMADADGQHAVDDVLQLLKVSKERKSGIILGVRDFDQAQVPSKNAFGNKLTSKAFKIFFGKYLSDTQTGLRSFSISELDWLLVLKGERFEYEMNMLIYAIYKSIPIYEQPIQTIYFGEKTVSHYKAFHDSIRIAKLMFRGFVMKNSLVD</sequence>
<accession>A0A3Q9BKJ5</accession>
<evidence type="ECO:0000313" key="3">
    <source>
        <dbReference type="Proteomes" id="UP000273326"/>
    </source>
</evidence>
<dbReference type="Gene3D" id="3.90.550.10">
    <property type="entry name" value="Spore Coat Polysaccharide Biosynthesis Protein SpsA, Chain A"/>
    <property type="match status" value="1"/>
</dbReference>
<organism evidence="2 3">
    <name type="scientific">Jeotgalibaca ciconiae</name>
    <dbReference type="NCBI Taxonomy" id="2496265"/>
    <lineage>
        <taxon>Bacteria</taxon>
        <taxon>Bacillati</taxon>
        <taxon>Bacillota</taxon>
        <taxon>Bacilli</taxon>
        <taxon>Lactobacillales</taxon>
        <taxon>Carnobacteriaceae</taxon>
        <taxon>Jeotgalibaca</taxon>
    </lineage>
</organism>
<dbReference type="InterPro" id="IPR029044">
    <property type="entry name" value="Nucleotide-diphossugar_trans"/>
</dbReference>
<dbReference type="AlphaFoldDB" id="A0A3Q9BKJ5"/>
<dbReference type="PANTHER" id="PTHR10859">
    <property type="entry name" value="GLYCOSYL TRANSFERASE"/>
    <property type="match status" value="1"/>
</dbReference>
<dbReference type="KEGG" id="jeh:EJN90_07310"/>
<proteinExistence type="predicted"/>
<dbReference type="PANTHER" id="PTHR10859:SF114">
    <property type="entry name" value="DOLICHOL-PHOSPHATE MANNOSYLTRANSFERASE"/>
    <property type="match status" value="1"/>
</dbReference>
<dbReference type="OrthoDB" id="9810303at2"/>
<dbReference type="SUPFAM" id="SSF53448">
    <property type="entry name" value="Nucleotide-diphospho-sugar transferases"/>
    <property type="match status" value="1"/>
</dbReference>